<name>A0AAE0Z5P3_9GAST</name>
<dbReference type="EMBL" id="JAWDGP010004696">
    <property type="protein sequence ID" value="KAK3762536.1"/>
    <property type="molecule type" value="Genomic_DNA"/>
</dbReference>
<sequence length="108" mass="12139">MTSIICLVAGPSTLDTNDSSNTSENVRQREKLPGSESRVHRYVIVDDDTNRQMSTKIRACDDQTGGKVSAGLRDRTGQLEQCQVRPETVLSRQETDNHFSRRTNWTGQ</sequence>
<feature type="compositionally biased region" description="Low complexity" evidence="1">
    <location>
        <begin position="12"/>
        <end position="23"/>
    </location>
</feature>
<keyword evidence="3" id="KW-1185">Reference proteome</keyword>
<proteinExistence type="predicted"/>
<dbReference type="Proteomes" id="UP001283361">
    <property type="component" value="Unassembled WGS sequence"/>
</dbReference>
<organism evidence="2 3">
    <name type="scientific">Elysia crispata</name>
    <name type="common">lettuce slug</name>
    <dbReference type="NCBI Taxonomy" id="231223"/>
    <lineage>
        <taxon>Eukaryota</taxon>
        <taxon>Metazoa</taxon>
        <taxon>Spiralia</taxon>
        <taxon>Lophotrochozoa</taxon>
        <taxon>Mollusca</taxon>
        <taxon>Gastropoda</taxon>
        <taxon>Heterobranchia</taxon>
        <taxon>Euthyneura</taxon>
        <taxon>Panpulmonata</taxon>
        <taxon>Sacoglossa</taxon>
        <taxon>Placobranchoidea</taxon>
        <taxon>Plakobranchidae</taxon>
        <taxon>Elysia</taxon>
    </lineage>
</organism>
<protein>
    <submittedName>
        <fullName evidence="2">Uncharacterized protein</fullName>
    </submittedName>
</protein>
<feature type="region of interest" description="Disordered" evidence="1">
    <location>
        <begin position="87"/>
        <end position="108"/>
    </location>
</feature>
<accession>A0AAE0Z5P3</accession>
<gene>
    <name evidence="2" type="ORF">RRG08_006960</name>
</gene>
<evidence type="ECO:0000256" key="1">
    <source>
        <dbReference type="SAM" id="MobiDB-lite"/>
    </source>
</evidence>
<evidence type="ECO:0000313" key="2">
    <source>
        <dbReference type="EMBL" id="KAK3762536.1"/>
    </source>
</evidence>
<feature type="region of interest" description="Disordered" evidence="1">
    <location>
        <begin position="9"/>
        <end position="38"/>
    </location>
</feature>
<feature type="compositionally biased region" description="Basic and acidic residues" evidence="1">
    <location>
        <begin position="26"/>
        <end position="38"/>
    </location>
</feature>
<evidence type="ECO:0000313" key="3">
    <source>
        <dbReference type="Proteomes" id="UP001283361"/>
    </source>
</evidence>
<comment type="caution">
    <text evidence="2">The sequence shown here is derived from an EMBL/GenBank/DDBJ whole genome shotgun (WGS) entry which is preliminary data.</text>
</comment>
<dbReference type="AlphaFoldDB" id="A0AAE0Z5P3"/>
<reference evidence="2" key="1">
    <citation type="journal article" date="2023" name="G3 (Bethesda)">
        <title>A reference genome for the long-term kleptoplast-retaining sea slug Elysia crispata morphotype clarki.</title>
        <authorList>
            <person name="Eastman K.E."/>
            <person name="Pendleton A.L."/>
            <person name="Shaikh M.A."/>
            <person name="Suttiyut T."/>
            <person name="Ogas R."/>
            <person name="Tomko P."/>
            <person name="Gavelis G."/>
            <person name="Widhalm J.R."/>
            <person name="Wisecaver J.H."/>
        </authorList>
    </citation>
    <scope>NUCLEOTIDE SEQUENCE</scope>
    <source>
        <strain evidence="2">ECLA1</strain>
    </source>
</reference>